<dbReference type="AlphaFoldDB" id="A0A0F9YDZ7"/>
<evidence type="ECO:0000256" key="2">
    <source>
        <dbReference type="ARBA" id="ARBA00022763"/>
    </source>
</evidence>
<evidence type="ECO:0000256" key="5">
    <source>
        <dbReference type="ARBA" id="ARBA00023172"/>
    </source>
</evidence>
<dbReference type="SMART" id="SM00493">
    <property type="entry name" value="TOPRIM"/>
    <property type="match status" value="1"/>
</dbReference>
<dbReference type="GO" id="GO:0006310">
    <property type="term" value="P:DNA recombination"/>
    <property type="evidence" value="ECO:0007669"/>
    <property type="project" value="UniProtKB-KW"/>
</dbReference>
<dbReference type="Pfam" id="PF13662">
    <property type="entry name" value="Toprim_4"/>
    <property type="match status" value="1"/>
</dbReference>
<dbReference type="HAMAP" id="MF_00017">
    <property type="entry name" value="RecR"/>
    <property type="match status" value="1"/>
</dbReference>
<dbReference type="PROSITE" id="PS50880">
    <property type="entry name" value="TOPRIM"/>
    <property type="match status" value="1"/>
</dbReference>
<dbReference type="GO" id="GO:0006281">
    <property type="term" value="P:DNA repair"/>
    <property type="evidence" value="ECO:0007669"/>
    <property type="project" value="UniProtKB-KW"/>
</dbReference>
<dbReference type="InterPro" id="IPR006171">
    <property type="entry name" value="TOPRIM_dom"/>
</dbReference>
<keyword evidence="4" id="KW-0862">Zinc</keyword>
<dbReference type="InterPro" id="IPR034137">
    <property type="entry name" value="TOPRIM_RecR"/>
</dbReference>
<comment type="caution">
    <text evidence="8">The sequence shown here is derived from an EMBL/GenBank/DDBJ whole genome shotgun (WGS) entry which is preliminary data.</text>
</comment>
<dbReference type="CDD" id="cd01025">
    <property type="entry name" value="TOPRIM_recR"/>
    <property type="match status" value="1"/>
</dbReference>
<keyword evidence="3" id="KW-0863">Zinc-finger</keyword>
<evidence type="ECO:0000313" key="8">
    <source>
        <dbReference type="EMBL" id="KKO02674.1"/>
    </source>
</evidence>
<dbReference type="PANTHER" id="PTHR30446">
    <property type="entry name" value="RECOMBINATION PROTEIN RECR"/>
    <property type="match status" value="1"/>
</dbReference>
<dbReference type="PANTHER" id="PTHR30446:SF0">
    <property type="entry name" value="RECOMBINATION PROTEIN RECR"/>
    <property type="match status" value="1"/>
</dbReference>
<evidence type="ECO:0000256" key="1">
    <source>
        <dbReference type="ARBA" id="ARBA00022723"/>
    </source>
</evidence>
<dbReference type="Gene3D" id="3.40.1360.10">
    <property type="match status" value="1"/>
</dbReference>
<dbReference type="InterPro" id="IPR000093">
    <property type="entry name" value="DNA_Rcmb_RecR"/>
</dbReference>
<dbReference type="EMBL" id="LAZR01000029">
    <property type="protein sequence ID" value="KKO02674.1"/>
    <property type="molecule type" value="Genomic_DNA"/>
</dbReference>
<dbReference type="Pfam" id="PF21176">
    <property type="entry name" value="RecR_HhH"/>
    <property type="match status" value="1"/>
</dbReference>
<evidence type="ECO:0000256" key="6">
    <source>
        <dbReference type="ARBA" id="ARBA00023204"/>
    </source>
</evidence>
<keyword evidence="2" id="KW-0227">DNA damage</keyword>
<name>A0A0F9YDZ7_9ZZZZ</name>
<organism evidence="8">
    <name type="scientific">marine sediment metagenome</name>
    <dbReference type="NCBI Taxonomy" id="412755"/>
    <lineage>
        <taxon>unclassified sequences</taxon>
        <taxon>metagenomes</taxon>
        <taxon>ecological metagenomes</taxon>
    </lineage>
</organism>
<gene>
    <name evidence="8" type="ORF">LCGC14_0101220</name>
</gene>
<keyword evidence="6" id="KW-0234">DNA repair</keyword>
<feature type="domain" description="Toprim" evidence="7">
    <location>
        <begin position="94"/>
        <end position="197"/>
    </location>
</feature>
<sequence>MYPPLIQKLIKQFSKFPTVGPRTATRFVFYLLRMGETEVEEFVSLISQLKKRIKSCSFCFNPFEPVQILPGKISADEEGKNLCLICRNPSREKSLLCVVEKESDLASLEKIKKYKGLYFILGGNISSLRKKDFEKLKINKLIERIKNPAEFGLRDADFQEIILAINPTTEGEATALYLERKLKPLNKKITRLGRGLPVGGELEYADEETLESALEGRK</sequence>
<dbReference type="Pfam" id="PF21175">
    <property type="entry name" value="RecR_C"/>
    <property type="match status" value="1"/>
</dbReference>
<evidence type="ECO:0000259" key="7">
    <source>
        <dbReference type="PROSITE" id="PS50880"/>
    </source>
</evidence>
<accession>A0A0F9YDZ7</accession>
<dbReference type="Gene3D" id="6.10.250.240">
    <property type="match status" value="1"/>
</dbReference>
<evidence type="ECO:0000256" key="3">
    <source>
        <dbReference type="ARBA" id="ARBA00022771"/>
    </source>
</evidence>
<dbReference type="Gene3D" id="1.10.8.420">
    <property type="entry name" value="RecR Domain 1"/>
    <property type="match status" value="1"/>
</dbReference>
<dbReference type="NCBIfam" id="TIGR00615">
    <property type="entry name" value="recR"/>
    <property type="match status" value="1"/>
</dbReference>
<dbReference type="SUPFAM" id="SSF111304">
    <property type="entry name" value="Recombination protein RecR"/>
    <property type="match status" value="1"/>
</dbReference>
<evidence type="ECO:0000256" key="4">
    <source>
        <dbReference type="ARBA" id="ARBA00022833"/>
    </source>
</evidence>
<dbReference type="InterPro" id="IPR023627">
    <property type="entry name" value="Rcmb_RecR"/>
</dbReference>
<dbReference type="GO" id="GO:0003677">
    <property type="term" value="F:DNA binding"/>
    <property type="evidence" value="ECO:0007669"/>
    <property type="project" value="InterPro"/>
</dbReference>
<proteinExistence type="inferred from homology"/>
<keyword evidence="1" id="KW-0479">Metal-binding</keyword>
<keyword evidence="5" id="KW-0233">DNA recombination</keyword>
<protein>
    <recommendedName>
        <fullName evidence="7">Toprim domain-containing protein</fullName>
    </recommendedName>
</protein>
<dbReference type="GO" id="GO:0008270">
    <property type="term" value="F:zinc ion binding"/>
    <property type="evidence" value="ECO:0007669"/>
    <property type="project" value="UniProtKB-KW"/>
</dbReference>
<reference evidence="8" key="1">
    <citation type="journal article" date="2015" name="Nature">
        <title>Complex archaea that bridge the gap between prokaryotes and eukaryotes.</title>
        <authorList>
            <person name="Spang A."/>
            <person name="Saw J.H."/>
            <person name="Jorgensen S.L."/>
            <person name="Zaremba-Niedzwiedzka K."/>
            <person name="Martijn J."/>
            <person name="Lind A.E."/>
            <person name="van Eijk R."/>
            <person name="Schleper C."/>
            <person name="Guy L."/>
            <person name="Ettema T.J."/>
        </authorList>
    </citation>
    <scope>NUCLEOTIDE SEQUENCE</scope>
</reference>